<dbReference type="NCBIfam" id="TIGR01974">
    <property type="entry name" value="NDH_I_L"/>
    <property type="match status" value="1"/>
</dbReference>
<proteinExistence type="inferred from homology"/>
<keyword evidence="16 20" id="KW-0934">Plastid</keyword>
<evidence type="ECO:0000256" key="3">
    <source>
        <dbReference type="ARBA" id="ARBA00008200"/>
    </source>
</evidence>
<keyword evidence="10" id="KW-1278">Translocase</keyword>
<dbReference type="NCBIfam" id="NF005141">
    <property type="entry name" value="PRK06590.1"/>
    <property type="match status" value="1"/>
</dbReference>
<keyword evidence="6 16" id="KW-0812">Transmembrane</keyword>
<comment type="similarity">
    <text evidence="3 16">Belongs to the complex I subunit 5 family.</text>
</comment>
<name>A0AAU7VA81_9VIRI</name>
<dbReference type="GO" id="GO:0048038">
    <property type="term" value="F:quinone binding"/>
    <property type="evidence" value="ECO:0007669"/>
    <property type="project" value="UniProtKB-KW"/>
</dbReference>
<feature type="transmembrane region" description="Helical" evidence="16">
    <location>
        <begin position="430"/>
        <end position="452"/>
    </location>
</feature>
<dbReference type="InterPro" id="IPR001750">
    <property type="entry name" value="ND/Mrp_TM"/>
</dbReference>
<feature type="domain" description="NADH:ubiquinone/plastoquinone oxidoreductase chloroplast chain 5 C-terminal" evidence="19">
    <location>
        <begin position="471"/>
        <end position="595"/>
    </location>
</feature>
<evidence type="ECO:0000256" key="7">
    <source>
        <dbReference type="ARBA" id="ARBA00022719"/>
    </source>
</evidence>
<evidence type="ECO:0000256" key="13">
    <source>
        <dbReference type="ARBA" id="ARBA00023136"/>
    </source>
</evidence>
<feature type="transmembrane region" description="Helical" evidence="16">
    <location>
        <begin position="149"/>
        <end position="168"/>
    </location>
</feature>
<feature type="transmembrane region" description="Helical" evidence="16">
    <location>
        <begin position="355"/>
        <end position="374"/>
    </location>
</feature>
<evidence type="ECO:0000256" key="5">
    <source>
        <dbReference type="ARBA" id="ARBA00018648"/>
    </source>
</evidence>
<dbReference type="Pfam" id="PF01010">
    <property type="entry name" value="Proton_antipo_C"/>
    <property type="match status" value="1"/>
</dbReference>
<feature type="transmembrane region" description="Helical" evidence="16">
    <location>
        <begin position="483"/>
        <end position="503"/>
    </location>
</feature>
<feature type="transmembrane region" description="Helical" evidence="16">
    <location>
        <begin position="221"/>
        <end position="240"/>
    </location>
</feature>
<geneLocation type="chloroplast" evidence="20"/>
<feature type="transmembrane region" description="Helical" evidence="16">
    <location>
        <begin position="180"/>
        <end position="201"/>
    </location>
</feature>
<evidence type="ECO:0000259" key="18">
    <source>
        <dbReference type="Pfam" id="PF00662"/>
    </source>
</evidence>
<dbReference type="GO" id="GO:0042773">
    <property type="term" value="P:ATP synthesis coupled electron transport"/>
    <property type="evidence" value="ECO:0007669"/>
    <property type="project" value="InterPro"/>
</dbReference>
<evidence type="ECO:0000259" key="19">
    <source>
        <dbReference type="Pfam" id="PF01010"/>
    </source>
</evidence>
<keyword evidence="13 16" id="KW-0472">Membrane</keyword>
<dbReference type="PANTHER" id="PTHR42829:SF2">
    <property type="entry name" value="NADH-UBIQUINONE OXIDOREDUCTASE CHAIN 5"/>
    <property type="match status" value="1"/>
</dbReference>
<dbReference type="AlphaFoldDB" id="A0AAU7VA81"/>
<dbReference type="EC" id="7.1.1.-" evidence="16"/>
<keyword evidence="16" id="KW-0813">Transport</keyword>
<evidence type="ECO:0000259" key="17">
    <source>
        <dbReference type="Pfam" id="PF00361"/>
    </source>
</evidence>
<evidence type="ECO:0000256" key="6">
    <source>
        <dbReference type="ARBA" id="ARBA00022692"/>
    </source>
</evidence>
<evidence type="ECO:0000256" key="9">
    <source>
        <dbReference type="ARBA" id="ARBA00022957"/>
    </source>
</evidence>
<feature type="transmembrane region" description="Helical" evidence="16">
    <location>
        <begin position="628"/>
        <end position="647"/>
    </location>
</feature>
<keyword evidence="9 16" id="KW-0618">Plastoquinone</keyword>
<reference evidence="20" key="1">
    <citation type="submission" date="2023-11" db="EMBL/GenBank/DDBJ databases">
        <authorList>
            <person name="Liu Y."/>
        </authorList>
    </citation>
    <scope>NUCLEOTIDE SEQUENCE</scope>
</reference>
<dbReference type="GO" id="GO:0015990">
    <property type="term" value="P:electron transport coupled proton transport"/>
    <property type="evidence" value="ECO:0007669"/>
    <property type="project" value="TreeGrafter"/>
</dbReference>
<comment type="catalytic activity">
    <reaction evidence="15 16">
        <text>a plastoquinone + NADH + (n+1) H(+)(in) = a plastoquinol + NAD(+) + n H(+)(out)</text>
        <dbReference type="Rhea" id="RHEA:42608"/>
        <dbReference type="Rhea" id="RHEA-COMP:9561"/>
        <dbReference type="Rhea" id="RHEA-COMP:9562"/>
        <dbReference type="ChEBI" id="CHEBI:15378"/>
        <dbReference type="ChEBI" id="CHEBI:17757"/>
        <dbReference type="ChEBI" id="CHEBI:57540"/>
        <dbReference type="ChEBI" id="CHEBI:57945"/>
        <dbReference type="ChEBI" id="CHEBI:62192"/>
    </reaction>
</comment>
<dbReference type="PRINTS" id="PR01434">
    <property type="entry name" value="NADHDHGNASE5"/>
</dbReference>
<sequence length="653" mass="71792">MTEWLYRYAWLVPALPAVCSVLIGIGLFSFRDSTRSLREWHKVLVLSGMGLSMALSTMIAWNQISGAGPYRRVIQWAFTTQFTLETGYLIDPLTSIMLVLVTTVALLVMIYSHEYMAHDQGYVRFFGYLSLFTASMLGLVLSPNLVQVYIFWELVGMCSYLLIGFWSTRPTAASACQKAFVTNRVGDFGLLLGILGMYWMTGSFEFQTIADRVSNLLILQSVNPFVPILCSCLFLLGPLAKSAQIPLHVWLPDAMEGPTPISALIHAATMVAAGIFLVARMFPIFDQMELVMGIVAWTGALTALFGATIALTQTDLKKGLAYSTMSQLGYMMMAMGLGGYEASLFHLVTHAYSKALLFLGAGSAIHGMEPLLGWDPSKNQNMFLMGGLRKHLPITGATFLIGALSISGVPPFACFWSKDAILATAWSSNWMLWLIAWSTAGLTGFYMLRIYLLTFEGNLRCTTAQRSAIQHVKPHESKREMTACLAILTIPTVFLGVLGSPYLNWFGQWLGDPHAQEFNPVEFGATALSSVGVTSLGIAISFLSYGRPVLDVEGLAEQYPSIYLASKSRWHIDSIYNQTWVRGNRWLAQSTLSLDQWWVDAVVNGAGALALVTGEGLRNSESGRIQSYVLGILIGMIALFLFGPNIVNMLTAK</sequence>
<keyword evidence="12 16" id="KW-0520">NAD</keyword>
<keyword evidence="16" id="KW-0793">Thylakoid</keyword>
<dbReference type="InterPro" id="IPR003945">
    <property type="entry name" value="NU5C-like"/>
</dbReference>
<feature type="transmembrane region" description="Helical" evidence="16">
    <location>
        <begin position="93"/>
        <end position="113"/>
    </location>
</feature>
<evidence type="ECO:0000256" key="2">
    <source>
        <dbReference type="ARBA" id="ARBA00004454"/>
    </source>
</evidence>
<dbReference type="Gene3D" id="1.20.5.2700">
    <property type="match status" value="1"/>
</dbReference>
<feature type="domain" description="NADH-Ubiquinone oxidoreductase (complex I) chain 5 N-terminal" evidence="18">
    <location>
        <begin position="76"/>
        <end position="126"/>
    </location>
</feature>
<keyword evidence="8 16" id="KW-0521">NADP</keyword>
<keyword evidence="11 16" id="KW-1133">Transmembrane helix</keyword>
<evidence type="ECO:0000256" key="12">
    <source>
        <dbReference type="ARBA" id="ARBA00023027"/>
    </source>
</evidence>
<feature type="transmembrane region" description="Helical" evidence="16">
    <location>
        <begin position="328"/>
        <end position="349"/>
    </location>
</feature>
<evidence type="ECO:0000256" key="8">
    <source>
        <dbReference type="ARBA" id="ARBA00022857"/>
    </source>
</evidence>
<dbReference type="InterPro" id="IPR018393">
    <property type="entry name" value="NADHpl_OxRdtase_5_subgr"/>
</dbReference>
<feature type="transmembrane region" description="Helical" evidence="16">
    <location>
        <begin position="125"/>
        <end position="143"/>
    </location>
</feature>
<feature type="domain" description="NADH:quinone oxidoreductase/Mrp antiporter transmembrane" evidence="17">
    <location>
        <begin position="142"/>
        <end position="441"/>
    </location>
</feature>
<dbReference type="InterPro" id="IPR002128">
    <property type="entry name" value="NADH_UbQ_OxRdtase_chlpt_su5_C"/>
</dbReference>
<comment type="function">
    <text evidence="1 16">NDH shuttles electrons from NAD(P)H:plastoquinone, via FMN and iron-sulfur (Fe-S) centers, to quinones in the photosynthetic chain and possibly in a chloroplast respiratory chain. The immediate electron acceptor for the enzyme in this species is believed to be plastoquinone. Couples the redox reaction to proton translocation, and thus conserves the redox energy in a proton gradient.</text>
</comment>
<dbReference type="Pfam" id="PF00361">
    <property type="entry name" value="Proton_antipo_M"/>
    <property type="match status" value="1"/>
</dbReference>
<protein>
    <recommendedName>
        <fullName evidence="5 16">NAD(P)H-quinone oxidoreductase subunit 5, chloroplastic</fullName>
        <ecNumber evidence="16">7.1.1.-</ecNumber>
    </recommendedName>
    <alternativeName>
        <fullName evidence="16">NADH-plastoquinone oxidoreductase subunit 5</fullName>
    </alternativeName>
</protein>
<comment type="subcellular location">
    <subcellularLocation>
        <location evidence="2 16">Plastid</location>
        <location evidence="2 16">Chloroplast thylakoid membrane</location>
        <topology evidence="2 16">Multi-pass membrane protein</topology>
    </subcellularLocation>
</comment>
<keyword evidence="7 16" id="KW-0874">Quinone</keyword>
<dbReference type="InterPro" id="IPR001516">
    <property type="entry name" value="Proton_antipo_N"/>
</dbReference>
<feature type="transmembrane region" description="Helical" evidence="16">
    <location>
        <begin position="6"/>
        <end position="30"/>
    </location>
</feature>
<dbReference type="PRINTS" id="PR01435">
    <property type="entry name" value="NPOXDRDTASE5"/>
</dbReference>
<dbReference type="GO" id="GO:0008137">
    <property type="term" value="F:NADH dehydrogenase (ubiquinone) activity"/>
    <property type="evidence" value="ECO:0007669"/>
    <property type="project" value="InterPro"/>
</dbReference>
<feature type="transmembrane region" description="Helical" evidence="16">
    <location>
        <begin position="394"/>
        <end position="418"/>
    </location>
</feature>
<feature type="transmembrane region" description="Helical" evidence="16">
    <location>
        <begin position="294"/>
        <end position="316"/>
    </location>
</feature>
<evidence type="ECO:0000256" key="15">
    <source>
        <dbReference type="ARBA" id="ARBA00048026"/>
    </source>
</evidence>
<evidence type="ECO:0000256" key="14">
    <source>
        <dbReference type="ARBA" id="ARBA00047726"/>
    </source>
</evidence>
<keyword evidence="16 20" id="KW-0150">Chloroplast</keyword>
<evidence type="ECO:0000256" key="4">
    <source>
        <dbReference type="ARBA" id="ARBA00011199"/>
    </source>
</evidence>
<feature type="transmembrane region" description="Helical" evidence="16">
    <location>
        <begin position="42"/>
        <end position="61"/>
    </location>
</feature>
<dbReference type="GO" id="GO:0009535">
    <property type="term" value="C:chloroplast thylakoid membrane"/>
    <property type="evidence" value="ECO:0007669"/>
    <property type="project" value="UniProtKB-SubCell"/>
</dbReference>
<evidence type="ECO:0000256" key="16">
    <source>
        <dbReference type="RuleBase" id="RU364062"/>
    </source>
</evidence>
<feature type="transmembrane region" description="Helical" evidence="16">
    <location>
        <begin position="261"/>
        <end position="282"/>
    </location>
</feature>
<comment type="subunit">
    <text evidence="4 16">NDH is composed of at least 16 different subunits, 5 of which are encoded in the nucleus.</text>
</comment>
<dbReference type="PANTHER" id="PTHR42829">
    <property type="entry name" value="NADH-UBIQUINONE OXIDOREDUCTASE CHAIN 5"/>
    <property type="match status" value="1"/>
</dbReference>
<comment type="catalytic activity">
    <reaction evidence="14 16">
        <text>a plastoquinone + NADPH + (n+1) H(+)(in) = a plastoquinol + NADP(+) + n H(+)(out)</text>
        <dbReference type="Rhea" id="RHEA:42612"/>
        <dbReference type="Rhea" id="RHEA-COMP:9561"/>
        <dbReference type="Rhea" id="RHEA-COMP:9562"/>
        <dbReference type="ChEBI" id="CHEBI:15378"/>
        <dbReference type="ChEBI" id="CHEBI:17757"/>
        <dbReference type="ChEBI" id="CHEBI:57783"/>
        <dbReference type="ChEBI" id="CHEBI:58349"/>
        <dbReference type="ChEBI" id="CHEBI:62192"/>
    </reaction>
</comment>
<feature type="transmembrane region" description="Helical" evidence="16">
    <location>
        <begin position="523"/>
        <end position="545"/>
    </location>
</feature>
<evidence type="ECO:0000256" key="1">
    <source>
        <dbReference type="ARBA" id="ARBA00004059"/>
    </source>
</evidence>
<accession>A0AAU7VA81</accession>
<organism evidence="20">
    <name type="scientific">Streptosarcina moshanensis</name>
    <dbReference type="NCBI Taxonomy" id="3096259"/>
    <lineage>
        <taxon>Eukaryota</taxon>
        <taxon>Viridiplantae</taxon>
        <taxon>Streptophyta</taxon>
        <taxon>Klebsormidiophyceae</taxon>
        <taxon>Hormidiellales</taxon>
        <taxon>Hormidiellaceae</taxon>
        <taxon>Streptosarcina</taxon>
    </lineage>
</organism>
<gene>
    <name evidence="16 20" type="primary">ndhF</name>
</gene>
<evidence type="ECO:0000256" key="11">
    <source>
        <dbReference type="ARBA" id="ARBA00022989"/>
    </source>
</evidence>
<dbReference type="Pfam" id="PF00662">
    <property type="entry name" value="Proton_antipo_N"/>
    <property type="match status" value="1"/>
</dbReference>
<evidence type="ECO:0000313" key="20">
    <source>
        <dbReference type="EMBL" id="XBW34449.1"/>
    </source>
</evidence>
<dbReference type="GO" id="GO:0003954">
    <property type="term" value="F:NADH dehydrogenase activity"/>
    <property type="evidence" value="ECO:0007669"/>
    <property type="project" value="TreeGrafter"/>
</dbReference>
<dbReference type="EMBL" id="OR858607">
    <property type="protein sequence ID" value="XBW34449.1"/>
    <property type="molecule type" value="Genomic_DNA"/>
</dbReference>
<evidence type="ECO:0000256" key="10">
    <source>
        <dbReference type="ARBA" id="ARBA00022967"/>
    </source>
</evidence>